<protein>
    <submittedName>
        <fullName evidence="3">3907_t:CDS:1</fullName>
    </submittedName>
</protein>
<feature type="domain" description="DDE-1" evidence="2">
    <location>
        <begin position="180"/>
        <end position="266"/>
    </location>
</feature>
<accession>A0A9N8VMI9</accession>
<proteinExistence type="predicted"/>
<keyword evidence="4" id="KW-1185">Reference proteome</keyword>
<dbReference type="Proteomes" id="UP000789759">
    <property type="component" value="Unassembled WGS sequence"/>
</dbReference>
<comment type="caution">
    <text evidence="3">The sequence shown here is derived from an EMBL/GenBank/DDBJ whole genome shotgun (WGS) entry which is preliminary data.</text>
</comment>
<name>A0A9N8VMI9_9GLOM</name>
<evidence type="ECO:0000256" key="1">
    <source>
        <dbReference type="SAM" id="MobiDB-lite"/>
    </source>
</evidence>
<dbReference type="EMBL" id="CAJVQA010000061">
    <property type="protein sequence ID" value="CAG8453500.1"/>
    <property type="molecule type" value="Genomic_DNA"/>
</dbReference>
<dbReference type="InterPro" id="IPR004875">
    <property type="entry name" value="DDE_SF_endonuclease_dom"/>
</dbReference>
<dbReference type="OrthoDB" id="4357141at2759"/>
<dbReference type="AlphaFoldDB" id="A0A9N8VMI9"/>
<evidence type="ECO:0000259" key="2">
    <source>
        <dbReference type="Pfam" id="PF03184"/>
    </source>
</evidence>
<organism evidence="3 4">
    <name type="scientific">Cetraspora pellucida</name>
    <dbReference type="NCBI Taxonomy" id="1433469"/>
    <lineage>
        <taxon>Eukaryota</taxon>
        <taxon>Fungi</taxon>
        <taxon>Fungi incertae sedis</taxon>
        <taxon>Mucoromycota</taxon>
        <taxon>Glomeromycotina</taxon>
        <taxon>Glomeromycetes</taxon>
        <taxon>Diversisporales</taxon>
        <taxon>Gigasporaceae</taxon>
        <taxon>Cetraspora</taxon>
    </lineage>
</organism>
<feature type="region of interest" description="Disordered" evidence="1">
    <location>
        <begin position="376"/>
        <end position="400"/>
    </location>
</feature>
<feature type="compositionally biased region" description="Basic residues" evidence="1">
    <location>
        <begin position="391"/>
        <end position="400"/>
    </location>
</feature>
<evidence type="ECO:0000313" key="4">
    <source>
        <dbReference type="Proteomes" id="UP000789759"/>
    </source>
</evidence>
<sequence length="400" mass="45043">MQDLVTSLRTISLFDKSYNLFIYLLVTHKKAIKAALNELASPQHSSVHAIALKFEVAETILSHKEMQLVGYCLNMQSLEFSLTRSGVNYCVIEIVKSNNHENPFNNKRLDKTGFVISSRVQKVLAKKGARQVYKIAYNNVHEHISIAPTISGTSNYIPLLFIYKGIHAIPGLLTGAPPSSVIAFMDSGYMKESIFEMYIKHFVNSIPPSCPVLLILDRHKSYINYTYINFCYENNILLYALPSHITHILQLAEILFSKLKKEYDEGCDRLHNNNGEIVTKYSFTSILGPVYIKAFTPKAIMNSFKTTEIWPFNPDAISINHLNPLLLTERTDLLLLLTKQTLLLPLLPTSSLSSSSLLSTLTSPLKLILKYPTPRLSSANESETGEASQQLKKRKTLPFA</sequence>
<dbReference type="GO" id="GO:0003676">
    <property type="term" value="F:nucleic acid binding"/>
    <property type="evidence" value="ECO:0007669"/>
    <property type="project" value="InterPro"/>
</dbReference>
<dbReference type="Pfam" id="PF03184">
    <property type="entry name" value="DDE_1"/>
    <property type="match status" value="1"/>
</dbReference>
<reference evidence="3" key="1">
    <citation type="submission" date="2021-06" db="EMBL/GenBank/DDBJ databases">
        <authorList>
            <person name="Kallberg Y."/>
            <person name="Tangrot J."/>
            <person name="Rosling A."/>
        </authorList>
    </citation>
    <scope>NUCLEOTIDE SEQUENCE</scope>
    <source>
        <strain evidence="3">FL966</strain>
    </source>
</reference>
<feature type="compositionally biased region" description="Polar residues" evidence="1">
    <location>
        <begin position="376"/>
        <end position="390"/>
    </location>
</feature>
<gene>
    <name evidence="3" type="ORF">CPELLU_LOCUS269</name>
</gene>
<evidence type="ECO:0000313" key="3">
    <source>
        <dbReference type="EMBL" id="CAG8453500.1"/>
    </source>
</evidence>